<name>K0Z7Q8_9ACTO</name>
<evidence type="ECO:0000313" key="3">
    <source>
        <dbReference type="Proteomes" id="UP000003994"/>
    </source>
</evidence>
<accession>K0Z7Q8</accession>
<dbReference type="EMBL" id="AGWQ01000002">
    <property type="protein sequence ID" value="EJZ88249.1"/>
    <property type="molecule type" value="Genomic_DNA"/>
</dbReference>
<protein>
    <recommendedName>
        <fullName evidence="1">Transposase IS204/IS1001/IS1096/IS1165 DDE domain-containing protein</fullName>
    </recommendedName>
</protein>
<dbReference type="Proteomes" id="UP000003994">
    <property type="component" value="Unassembled WGS sequence"/>
</dbReference>
<comment type="caution">
    <text evidence="2">The sequence shown here is derived from an EMBL/GenBank/DDBJ whole genome shotgun (WGS) entry which is preliminary data.</text>
</comment>
<dbReference type="InterPro" id="IPR002560">
    <property type="entry name" value="Transposase_DDE"/>
</dbReference>
<dbReference type="Pfam" id="PF01610">
    <property type="entry name" value="DDE_Tnp_ISL3"/>
    <property type="match status" value="1"/>
</dbReference>
<gene>
    <name evidence="2" type="ORF">HMPREF9241_00110</name>
</gene>
<keyword evidence="3" id="KW-1185">Reference proteome</keyword>
<dbReference type="HOGENOM" id="CLU_041900_3_0_11"/>
<reference evidence="2 3" key="1">
    <citation type="submission" date="2012-07" db="EMBL/GenBank/DDBJ databases">
        <title>The Genome Sequence of Actinomyces turicensis ACS-279-V-COL4.</title>
        <authorList>
            <consortium name="The Broad Institute Genome Sequencing Platform"/>
            <person name="Earl A."/>
            <person name="Ward D."/>
            <person name="Feldgarden M."/>
            <person name="Gevers D."/>
            <person name="Saerens B."/>
            <person name="Vaneechoutte M."/>
            <person name="Walker B."/>
            <person name="Young S.K."/>
            <person name="Zeng Q."/>
            <person name="Gargeya S."/>
            <person name="Fitzgerald M."/>
            <person name="Haas B."/>
            <person name="Abouelleil A."/>
            <person name="Alvarado L."/>
            <person name="Arachchi H.M."/>
            <person name="Berlin A."/>
            <person name="Chapman S.B."/>
            <person name="Goldberg J."/>
            <person name="Griggs A."/>
            <person name="Gujja S."/>
            <person name="Hansen M."/>
            <person name="Howarth C."/>
            <person name="Imamovic A."/>
            <person name="Larimer J."/>
            <person name="McCowen C."/>
            <person name="Montmayeur A."/>
            <person name="Murphy C."/>
            <person name="Neiman D."/>
            <person name="Pearson M."/>
            <person name="Priest M."/>
            <person name="Roberts A."/>
            <person name="Saif S."/>
            <person name="Shea T."/>
            <person name="Sisk P."/>
            <person name="Sykes S."/>
            <person name="Wortman J."/>
            <person name="Nusbaum C."/>
            <person name="Birren B."/>
        </authorList>
    </citation>
    <scope>NUCLEOTIDE SEQUENCE [LARGE SCALE GENOMIC DNA]</scope>
    <source>
        <strain evidence="2 3">ACS-279-V-Col4</strain>
    </source>
</reference>
<feature type="domain" description="Transposase IS204/IS1001/IS1096/IS1165 DDE" evidence="1">
    <location>
        <begin position="4"/>
        <end position="125"/>
    </location>
</feature>
<dbReference type="AlphaFoldDB" id="K0Z7Q8"/>
<proteinExistence type="predicted"/>
<dbReference type="RefSeq" id="WP_006680317.1">
    <property type="nucleotide sequence ID" value="NZ_JH815208.1"/>
</dbReference>
<evidence type="ECO:0000259" key="1">
    <source>
        <dbReference type="Pfam" id="PF01610"/>
    </source>
</evidence>
<dbReference type="eggNOG" id="COG3464">
    <property type="taxonomic scope" value="Bacteria"/>
</dbReference>
<sequence length="135" mass="15297">MWGDAQERLTDKQRQRLEAAFSARDEHVSVEVAWQYAQQLRAIYHQPTPTQGRKLAEQLLATFPSCPIPEIARLGRTLNQWRNAFLGYFTTGGATNGSTEAINGIIELVRRIARGFRNPENYRLRTLLVSGGLNL</sequence>
<evidence type="ECO:0000313" key="2">
    <source>
        <dbReference type="EMBL" id="EJZ88249.1"/>
    </source>
</evidence>
<dbReference type="PATRIC" id="fig|883077.3.peg.107"/>
<organism evidence="2 3">
    <name type="scientific">Schaalia turicensis ACS-279-V-Col4</name>
    <dbReference type="NCBI Taxonomy" id="883077"/>
    <lineage>
        <taxon>Bacteria</taxon>
        <taxon>Bacillati</taxon>
        <taxon>Actinomycetota</taxon>
        <taxon>Actinomycetes</taxon>
        <taxon>Actinomycetales</taxon>
        <taxon>Actinomycetaceae</taxon>
        <taxon>Schaalia</taxon>
    </lineage>
</organism>